<dbReference type="InterPro" id="IPR040819">
    <property type="entry name" value="Rol_Rep_N"/>
</dbReference>
<dbReference type="AlphaFoldDB" id="A0A1C7IAP0"/>
<dbReference type="Proteomes" id="UP000092574">
    <property type="component" value="Chromosome"/>
</dbReference>
<dbReference type="EMBL" id="CP015405">
    <property type="protein sequence ID" value="ANU75873.1"/>
    <property type="molecule type" value="Genomic_DNA"/>
</dbReference>
<dbReference type="RefSeq" id="WP_065542053.1">
    <property type="nucleotide sequence ID" value="NZ_CP015405.2"/>
</dbReference>
<dbReference type="Pfam" id="PF18106">
    <property type="entry name" value="Rol_Rep_N"/>
    <property type="match status" value="1"/>
</dbReference>
<dbReference type="Pfam" id="PF02486">
    <property type="entry name" value="Rep_trans"/>
    <property type="match status" value="1"/>
</dbReference>
<dbReference type="InterPro" id="IPR001387">
    <property type="entry name" value="Cro/C1-type_HTH"/>
</dbReference>
<dbReference type="KEGG" id="byl:A4V09_08890"/>
<dbReference type="STRING" id="1796616.A4V09_08890"/>
<gene>
    <name evidence="2" type="ORF">A4V09_08890</name>
</gene>
<dbReference type="GO" id="GO:0003677">
    <property type="term" value="F:DNA binding"/>
    <property type="evidence" value="ECO:0007669"/>
    <property type="project" value="InterPro"/>
</dbReference>
<dbReference type="SUPFAM" id="SSF47413">
    <property type="entry name" value="lambda repressor-like DNA-binding domains"/>
    <property type="match status" value="1"/>
</dbReference>
<dbReference type="Gene3D" id="1.10.260.40">
    <property type="entry name" value="lambda repressor-like DNA-binding domains"/>
    <property type="match status" value="1"/>
</dbReference>
<protein>
    <recommendedName>
        <fullName evidence="1">HTH cro/C1-type domain-containing protein</fullName>
    </recommendedName>
</protein>
<evidence type="ECO:0000313" key="3">
    <source>
        <dbReference type="Proteomes" id="UP000092574"/>
    </source>
</evidence>
<dbReference type="InterPro" id="IPR010982">
    <property type="entry name" value="Lambda_DNA-bd_dom_sf"/>
</dbReference>
<feature type="domain" description="HTH cro/C1-type" evidence="1">
    <location>
        <begin position="15"/>
        <end position="70"/>
    </location>
</feature>
<dbReference type="CDD" id="cd00093">
    <property type="entry name" value="HTH_XRE"/>
    <property type="match status" value="1"/>
</dbReference>
<evidence type="ECO:0000259" key="1">
    <source>
        <dbReference type="PROSITE" id="PS50943"/>
    </source>
</evidence>
<accession>A0A1C7IAP0</accession>
<name>A0A1C7IAP0_9FIRM</name>
<evidence type="ECO:0000313" key="2">
    <source>
        <dbReference type="EMBL" id="ANU75873.1"/>
    </source>
</evidence>
<dbReference type="PROSITE" id="PS50943">
    <property type="entry name" value="HTH_CROC1"/>
    <property type="match status" value="1"/>
</dbReference>
<proteinExistence type="predicted"/>
<dbReference type="Pfam" id="PF01381">
    <property type="entry name" value="HTH_3"/>
    <property type="match status" value="1"/>
</dbReference>
<dbReference type="OrthoDB" id="2067664at2"/>
<reference evidence="2" key="1">
    <citation type="submission" date="2017-04" db="EMBL/GenBank/DDBJ databases">
        <title>Complete Genome Sequences of Twelve Strains of a Stable Defined Moderately Diverse Mouse Microbiota 2 (sDMDMm2).</title>
        <authorList>
            <person name="Uchimura Y."/>
            <person name="Wyss M."/>
            <person name="Brugiroux S."/>
            <person name="Limenitakis J.P."/>
            <person name="Stecher B."/>
            <person name="McCoy K.D."/>
            <person name="Macpherson A.J."/>
        </authorList>
    </citation>
    <scope>NUCLEOTIDE SEQUENCE</scope>
    <source>
        <strain evidence="2">YL58</strain>
    </source>
</reference>
<dbReference type="SMART" id="SM00530">
    <property type="entry name" value="HTH_XRE"/>
    <property type="match status" value="1"/>
</dbReference>
<keyword evidence="3" id="KW-1185">Reference proteome</keyword>
<sequence>MEEYRINDIEFKEQLRKERLSYGISQGRLAYLSGITKQYLNEIEIGKSHPSDSLKEKLLATLNLFAYDPLLFLLIDYLRIRFPTIDAEETIRNILQIKPDYLLHEDYAFYGYKEQYSYGDITLMASQDDTKGLLLELKGKGCRQLEPFLQAQNRDWYDFLQACISAGGIIKRLDLAVNDVAGLLDIPLLIEKCSNGELLTHSRKWEAMHAGALSSKVKRDRDKGSTLYIGSRSSSQYFCLYQKDKEQKNKHIQTDIKNRFEIRLTDKKAEKAVRDLLETHSPEQVVFTIINRQIRFIACKTDSIDPIWEWFAGKDRKPIELEMRAESYTMERTVEWLKRQAAPSLVTIHRIEEQNGTHLLEYILKQAKLKEAHRIRIRQMTTAVEDMIDTAVLQKENDGIF</sequence>
<dbReference type="InterPro" id="IPR003491">
    <property type="entry name" value="REP-like_C"/>
</dbReference>
<organism evidence="2 3">
    <name type="scientific">Blautia pseudococcoides</name>
    <dbReference type="NCBI Taxonomy" id="1796616"/>
    <lineage>
        <taxon>Bacteria</taxon>
        <taxon>Bacillati</taxon>
        <taxon>Bacillota</taxon>
        <taxon>Clostridia</taxon>
        <taxon>Lachnospirales</taxon>
        <taxon>Lachnospiraceae</taxon>
        <taxon>Blautia</taxon>
    </lineage>
</organism>